<comment type="catalytic activity">
    <reaction evidence="5 6">
        <text>[protein]-L-glutamate 5-O-methyl ester + H2O = L-glutamyl-[protein] + methanol + H(+)</text>
        <dbReference type="Rhea" id="RHEA:23236"/>
        <dbReference type="Rhea" id="RHEA-COMP:10208"/>
        <dbReference type="Rhea" id="RHEA-COMP:10311"/>
        <dbReference type="ChEBI" id="CHEBI:15377"/>
        <dbReference type="ChEBI" id="CHEBI:15378"/>
        <dbReference type="ChEBI" id="CHEBI:17790"/>
        <dbReference type="ChEBI" id="CHEBI:29973"/>
        <dbReference type="ChEBI" id="CHEBI:82795"/>
        <dbReference type="EC" id="3.1.1.61"/>
    </reaction>
</comment>
<dbReference type="NCBIfam" id="NF001965">
    <property type="entry name" value="PRK00742.1"/>
    <property type="match status" value="1"/>
</dbReference>
<sequence length="354" mass="37948">MPQAVKAMPAKIRVVIADDSTLTRELLRALLQEEDDIDVVGEAANGREALDQVRRLRPDVLTLDIIMPIMPGPQAIREIMAVCPLPILVLSSVADAKNAFDCIQGGALDVVMKPLFNASSGAELARRIRVLAKTRVMRHWSMLRPSSTTQPPLEARGTTDLHKQPFHRVFAIAASTGGPQALAAILPSLPAHFPCPVVVAQHVALGFAQGMVDWLSSLCPMPVHLVNQTVPLQAGHIYIAPPERNLCINRQQHLILEEQMPGDIFHPNCDCLLHSVAEVCGAQAVGIILSGMSSDGAKGIARIRQRGGVTLAQDEASSVIFGMNRVAIESGAVQQVLPVTAIADSMQKLAGKST</sequence>
<keyword evidence="2 6" id="KW-0145">Chemotaxis</keyword>
<accession>A0ABV9QBF2</accession>
<dbReference type="SUPFAM" id="SSF52172">
    <property type="entry name" value="CheY-like"/>
    <property type="match status" value="1"/>
</dbReference>
<keyword evidence="4 6" id="KW-0378">Hydrolase</keyword>
<keyword evidence="3 6" id="KW-0597">Phosphoprotein</keyword>
<organism evidence="11 12">
    <name type="scientific">Giesbergeria sinuosa</name>
    <dbReference type="NCBI Taxonomy" id="80883"/>
    <lineage>
        <taxon>Bacteria</taxon>
        <taxon>Pseudomonadati</taxon>
        <taxon>Pseudomonadota</taxon>
        <taxon>Betaproteobacteria</taxon>
        <taxon>Burkholderiales</taxon>
        <taxon>Comamonadaceae</taxon>
        <taxon>Giesbergeria</taxon>
    </lineage>
</organism>
<dbReference type="HAMAP" id="MF_00099">
    <property type="entry name" value="CheB_chemtxs"/>
    <property type="match status" value="1"/>
</dbReference>
<evidence type="ECO:0000313" key="12">
    <source>
        <dbReference type="Proteomes" id="UP001596001"/>
    </source>
</evidence>
<dbReference type="InterPro" id="IPR035909">
    <property type="entry name" value="CheB_C"/>
</dbReference>
<dbReference type="GO" id="GO:0032259">
    <property type="term" value="P:methylation"/>
    <property type="evidence" value="ECO:0007669"/>
    <property type="project" value="UniProtKB-KW"/>
</dbReference>
<dbReference type="PROSITE" id="PS50122">
    <property type="entry name" value="CHEB"/>
    <property type="match status" value="1"/>
</dbReference>
<evidence type="ECO:0000256" key="3">
    <source>
        <dbReference type="ARBA" id="ARBA00022553"/>
    </source>
</evidence>
<feature type="domain" description="Response regulatory" evidence="9">
    <location>
        <begin position="13"/>
        <end position="128"/>
    </location>
</feature>
<dbReference type="EC" id="3.5.1.44" evidence="6"/>
<gene>
    <name evidence="6 11" type="primary">cheB</name>
    <name evidence="11" type="ORF">ACFO6X_06080</name>
</gene>
<comment type="caution">
    <text evidence="11">The sequence shown here is derived from an EMBL/GenBank/DDBJ whole genome shotgun (WGS) entry which is preliminary data.</text>
</comment>
<dbReference type="PROSITE" id="PS50110">
    <property type="entry name" value="RESPONSE_REGULATORY"/>
    <property type="match status" value="1"/>
</dbReference>
<dbReference type="InterPro" id="IPR001789">
    <property type="entry name" value="Sig_transdc_resp-reg_receiver"/>
</dbReference>
<evidence type="ECO:0000313" key="11">
    <source>
        <dbReference type="EMBL" id="MFC4788554.1"/>
    </source>
</evidence>
<dbReference type="Pfam" id="PF01339">
    <property type="entry name" value="CheB_methylest"/>
    <property type="match status" value="1"/>
</dbReference>
<dbReference type="InterPro" id="IPR008248">
    <property type="entry name" value="CheB-like"/>
</dbReference>
<proteinExistence type="inferred from homology"/>
<feature type="active site" evidence="6 7">
    <location>
        <position position="295"/>
    </location>
</feature>
<evidence type="ECO:0000256" key="2">
    <source>
        <dbReference type="ARBA" id="ARBA00022500"/>
    </source>
</evidence>
<dbReference type="InterPro" id="IPR011006">
    <property type="entry name" value="CheY-like_superfamily"/>
</dbReference>
<feature type="active site" evidence="6 7">
    <location>
        <position position="202"/>
    </location>
</feature>
<comment type="function">
    <text evidence="6">Involved in chemotaxis. Part of a chemotaxis signal transduction system that modulates chemotaxis in response to various stimuli. Catalyzes the demethylation of specific methylglutamate residues introduced into the chemoreceptors (methyl-accepting chemotaxis proteins or MCP) by CheR. Also mediates the irreversible deamidation of specific glutamine residues to glutamic acid.</text>
</comment>
<comment type="subcellular location">
    <subcellularLocation>
        <location evidence="6">Cytoplasm</location>
    </subcellularLocation>
</comment>
<keyword evidence="1 6" id="KW-0963">Cytoplasm</keyword>
<evidence type="ECO:0000256" key="1">
    <source>
        <dbReference type="ARBA" id="ARBA00022490"/>
    </source>
</evidence>
<keyword evidence="11" id="KW-0808">Transferase</keyword>
<dbReference type="GO" id="GO:0008168">
    <property type="term" value="F:methyltransferase activity"/>
    <property type="evidence" value="ECO:0007669"/>
    <property type="project" value="UniProtKB-KW"/>
</dbReference>
<dbReference type="PANTHER" id="PTHR42872">
    <property type="entry name" value="PROTEIN-GLUTAMATE METHYLESTERASE/PROTEIN-GLUTAMINE GLUTAMINASE"/>
    <property type="match status" value="1"/>
</dbReference>
<evidence type="ECO:0000259" key="9">
    <source>
        <dbReference type="PROSITE" id="PS50110"/>
    </source>
</evidence>
<dbReference type="CDD" id="cd17541">
    <property type="entry name" value="REC_CheB-like"/>
    <property type="match status" value="1"/>
</dbReference>
<dbReference type="PANTHER" id="PTHR42872:SF6">
    <property type="entry name" value="PROTEIN-GLUTAMATE METHYLESTERASE_PROTEIN-GLUTAMINE GLUTAMINASE"/>
    <property type="match status" value="1"/>
</dbReference>
<feature type="domain" description="CheB-type methylesterase" evidence="10">
    <location>
        <begin position="165"/>
        <end position="353"/>
    </location>
</feature>
<dbReference type="EC" id="3.1.1.61" evidence="6"/>
<keyword evidence="11" id="KW-0489">Methyltransferase</keyword>
<dbReference type="GO" id="GO:0008984">
    <property type="term" value="F:protein-glutamate methylesterase activity"/>
    <property type="evidence" value="ECO:0007669"/>
    <property type="project" value="UniProtKB-EC"/>
</dbReference>
<dbReference type="Gene3D" id="3.40.50.2300">
    <property type="match status" value="1"/>
</dbReference>
<dbReference type="PIRSF" id="PIRSF000876">
    <property type="entry name" value="RR_chemtxs_CheB"/>
    <property type="match status" value="1"/>
</dbReference>
<dbReference type="CDD" id="cd16432">
    <property type="entry name" value="CheB_Rec"/>
    <property type="match status" value="1"/>
</dbReference>
<dbReference type="EMBL" id="JBHSHJ010000003">
    <property type="protein sequence ID" value="MFC4788554.1"/>
    <property type="molecule type" value="Genomic_DNA"/>
</dbReference>
<dbReference type="SUPFAM" id="SSF52738">
    <property type="entry name" value="Methylesterase CheB, C-terminal domain"/>
    <property type="match status" value="1"/>
</dbReference>
<evidence type="ECO:0000256" key="8">
    <source>
        <dbReference type="PROSITE-ProRule" id="PRU00169"/>
    </source>
</evidence>
<dbReference type="SMART" id="SM00448">
    <property type="entry name" value="REC"/>
    <property type="match status" value="1"/>
</dbReference>
<comment type="PTM">
    <text evidence="6">Phosphorylated by CheA. Phosphorylation of the N-terminal regulatory domain activates the methylesterase activity.</text>
</comment>
<evidence type="ECO:0000259" key="10">
    <source>
        <dbReference type="PROSITE" id="PS50122"/>
    </source>
</evidence>
<dbReference type="RefSeq" id="WP_382431086.1">
    <property type="nucleotide sequence ID" value="NZ_JBHSHJ010000003.1"/>
</dbReference>
<feature type="active site" evidence="6 7">
    <location>
        <position position="175"/>
    </location>
</feature>
<keyword evidence="12" id="KW-1185">Reference proteome</keyword>
<comment type="catalytic activity">
    <reaction evidence="6">
        <text>L-glutaminyl-[protein] + H2O = L-glutamyl-[protein] + NH4(+)</text>
        <dbReference type="Rhea" id="RHEA:16441"/>
        <dbReference type="Rhea" id="RHEA-COMP:10207"/>
        <dbReference type="Rhea" id="RHEA-COMP:10208"/>
        <dbReference type="ChEBI" id="CHEBI:15377"/>
        <dbReference type="ChEBI" id="CHEBI:28938"/>
        <dbReference type="ChEBI" id="CHEBI:29973"/>
        <dbReference type="ChEBI" id="CHEBI:30011"/>
        <dbReference type="EC" id="3.5.1.44"/>
    </reaction>
</comment>
<dbReference type="Proteomes" id="UP001596001">
    <property type="component" value="Unassembled WGS sequence"/>
</dbReference>
<comment type="similarity">
    <text evidence="6">Belongs to the CheB family.</text>
</comment>
<comment type="domain">
    <text evidence="6">Contains a C-terminal catalytic domain, and an N-terminal region which modulates catalytic activity.</text>
</comment>
<reference evidence="12" key="1">
    <citation type="journal article" date="2019" name="Int. J. Syst. Evol. Microbiol.">
        <title>The Global Catalogue of Microorganisms (GCM) 10K type strain sequencing project: providing services to taxonomists for standard genome sequencing and annotation.</title>
        <authorList>
            <consortium name="The Broad Institute Genomics Platform"/>
            <consortium name="The Broad Institute Genome Sequencing Center for Infectious Disease"/>
            <person name="Wu L."/>
            <person name="Ma J."/>
        </authorList>
    </citation>
    <scope>NUCLEOTIDE SEQUENCE [LARGE SCALE GENOMIC DNA]</scope>
    <source>
        <strain evidence="12">CCUG 49452</strain>
    </source>
</reference>
<dbReference type="Gene3D" id="3.40.50.180">
    <property type="entry name" value="Methylesterase CheB, C-terminal domain"/>
    <property type="match status" value="1"/>
</dbReference>
<evidence type="ECO:0000256" key="6">
    <source>
        <dbReference type="HAMAP-Rule" id="MF_00099"/>
    </source>
</evidence>
<evidence type="ECO:0000256" key="7">
    <source>
        <dbReference type="PROSITE-ProRule" id="PRU00050"/>
    </source>
</evidence>
<evidence type="ECO:0000256" key="4">
    <source>
        <dbReference type="ARBA" id="ARBA00022801"/>
    </source>
</evidence>
<protein>
    <recommendedName>
        <fullName evidence="6">Protein-glutamate methylesterase/protein-glutamine glutaminase</fullName>
        <ecNumber evidence="6">3.1.1.61</ecNumber>
        <ecNumber evidence="6">3.5.1.44</ecNumber>
    </recommendedName>
</protein>
<dbReference type="InterPro" id="IPR000673">
    <property type="entry name" value="Sig_transdc_resp-reg_Me-estase"/>
</dbReference>
<name>A0ABV9QBF2_9BURK</name>
<evidence type="ECO:0000256" key="5">
    <source>
        <dbReference type="ARBA" id="ARBA00048267"/>
    </source>
</evidence>
<feature type="modified residue" description="4-aspartylphosphate" evidence="6 8">
    <location>
        <position position="64"/>
    </location>
</feature>
<dbReference type="Pfam" id="PF00072">
    <property type="entry name" value="Response_reg"/>
    <property type="match status" value="1"/>
</dbReference>